<dbReference type="Proteomes" id="UP000191691">
    <property type="component" value="Unassembled WGS sequence"/>
</dbReference>
<name>A0A1V6XD13_PENNA</name>
<evidence type="ECO:0000313" key="7">
    <source>
        <dbReference type="EMBL" id="OQE73030.1"/>
    </source>
</evidence>
<comment type="catalytic activity">
    <reaction evidence="5">
        <text>a (2E,4Z)-dienoyl-CoA + NADPH + H(+) = a 4,5-saturated-(3E)-enoyl-CoA + NADP(+)</text>
        <dbReference type="Rhea" id="RHEA:61892"/>
        <dbReference type="ChEBI" id="CHEBI:15378"/>
        <dbReference type="ChEBI" id="CHEBI:57783"/>
        <dbReference type="ChEBI" id="CHEBI:58349"/>
        <dbReference type="ChEBI" id="CHEBI:85099"/>
        <dbReference type="ChEBI" id="CHEBI:85493"/>
        <dbReference type="EC" id="1.3.1.124"/>
    </reaction>
</comment>
<dbReference type="Gene3D" id="3.40.50.720">
    <property type="entry name" value="NAD(P)-binding Rossmann-like Domain"/>
    <property type="match status" value="1"/>
</dbReference>
<dbReference type="GO" id="GO:0008670">
    <property type="term" value="F:2,4-dienoyl-CoA reductase (NADPH) activity"/>
    <property type="evidence" value="ECO:0007669"/>
    <property type="project" value="InterPro"/>
</dbReference>
<evidence type="ECO:0000256" key="3">
    <source>
        <dbReference type="ARBA" id="ARBA00026117"/>
    </source>
</evidence>
<dbReference type="AlphaFoldDB" id="A0A1V6XD13"/>
<dbReference type="Proteomes" id="UP001153461">
    <property type="component" value="Unassembled WGS sequence"/>
</dbReference>
<dbReference type="SUPFAM" id="SSF51735">
    <property type="entry name" value="NAD(P)-binding Rossmann-fold domains"/>
    <property type="match status" value="1"/>
</dbReference>
<accession>A0A1V6XD13</accession>
<keyword evidence="2" id="KW-0560">Oxidoreductase</keyword>
<dbReference type="PRINTS" id="PR00081">
    <property type="entry name" value="GDHRDH"/>
</dbReference>
<protein>
    <recommendedName>
        <fullName evidence="3">2,4-dienoyl-CoA reductase [(3E)-enoyl-CoA-producing]</fullName>
        <ecNumber evidence="3">1.3.1.124</ecNumber>
    </recommendedName>
</protein>
<dbReference type="OrthoDB" id="2136131at2759"/>
<reference evidence="6" key="3">
    <citation type="submission" date="2021-07" db="EMBL/GenBank/DDBJ databases">
        <authorList>
            <person name="Branca A.L. A."/>
        </authorList>
    </citation>
    <scope>NUCLEOTIDE SEQUENCE</scope>
</reference>
<keyword evidence="1" id="KW-0521">NADP</keyword>
<dbReference type="GO" id="GO:0009062">
    <property type="term" value="P:fatty acid catabolic process"/>
    <property type="evidence" value="ECO:0007669"/>
    <property type="project" value="InterPro"/>
</dbReference>
<dbReference type="InterPro" id="IPR045017">
    <property type="entry name" value="DECR2-like"/>
</dbReference>
<dbReference type="PANTHER" id="PTHR43296:SF2">
    <property type="entry name" value="PEROXISOMAL 2,4-DIENOYL-COA REDUCTASE [(3E)-ENOYL-COA-PRODUCING]"/>
    <property type="match status" value="1"/>
</dbReference>
<proteinExistence type="predicted"/>
<dbReference type="STRING" id="60175.A0A1V6XD13"/>
<sequence length="336" mass="35421">MPLPKTEYLSDSWKDGIFANKVVFCTGGAGTICSAQVRALVHLGANACIIGRNVEKTERVAQDIATARPGAKVIGIGSVDVRKLENLQEAVERCVKELGGIDFVIAGAAGNFLASIEQLSVNAFKSVMDIDVLGSYNTLKATLPYLRESASKHRMDSKTRGCTIGRPEPLSIVATDNPSVQPSPIGTGGRIIFVSATIHYRGMPFQSHVSVAKAGIDALSHSVAIEYGPRGLTSNIIAPGPIAQTEGLERLLPSDALEAYTKAQPLGRFGHVRDIADATVYLFSDTGSYVSGQTLVVDGANWRMSAGGASGGSLSYPDFLLSGDEVPNVTGKKSKL</sequence>
<comment type="caution">
    <text evidence="7">The sequence shown here is derived from an EMBL/GenBank/DDBJ whole genome shotgun (WGS) entry which is preliminary data.</text>
</comment>
<dbReference type="Pfam" id="PF13561">
    <property type="entry name" value="adh_short_C2"/>
    <property type="match status" value="1"/>
</dbReference>
<keyword evidence="8" id="KW-1185">Reference proteome</keyword>
<evidence type="ECO:0000256" key="1">
    <source>
        <dbReference type="ARBA" id="ARBA00022857"/>
    </source>
</evidence>
<dbReference type="Pfam" id="PF00106">
    <property type="entry name" value="adh_short"/>
    <property type="match status" value="1"/>
</dbReference>
<comment type="catalytic activity">
    <reaction evidence="4">
        <text>a (2E,4E)-dienoyl-CoA + NADPH + H(+) = a 4,5-saturated-(3E)-enoyl-CoA + NADP(+)</text>
        <dbReference type="Rhea" id="RHEA:45912"/>
        <dbReference type="ChEBI" id="CHEBI:15378"/>
        <dbReference type="ChEBI" id="CHEBI:57783"/>
        <dbReference type="ChEBI" id="CHEBI:58349"/>
        <dbReference type="ChEBI" id="CHEBI:85101"/>
        <dbReference type="ChEBI" id="CHEBI:85493"/>
        <dbReference type="EC" id="1.3.1.124"/>
    </reaction>
</comment>
<dbReference type="GO" id="GO:0005777">
    <property type="term" value="C:peroxisome"/>
    <property type="evidence" value="ECO:0007669"/>
    <property type="project" value="TreeGrafter"/>
</dbReference>
<dbReference type="CDD" id="cd05369">
    <property type="entry name" value="TER_DECR_SDR_a"/>
    <property type="match status" value="1"/>
</dbReference>
<dbReference type="EMBL" id="CAJVNV010000014">
    <property type="protein sequence ID" value="CAG7953608.1"/>
    <property type="molecule type" value="Genomic_DNA"/>
</dbReference>
<evidence type="ECO:0000313" key="8">
    <source>
        <dbReference type="Proteomes" id="UP000191691"/>
    </source>
</evidence>
<gene>
    <name evidence="7" type="ORF">PENNAL_c0091G09864</name>
    <name evidence="6" type="ORF">PNAL_LOCUS566</name>
</gene>
<dbReference type="InterPro" id="IPR036291">
    <property type="entry name" value="NAD(P)-bd_dom_sf"/>
</dbReference>
<evidence type="ECO:0000256" key="4">
    <source>
        <dbReference type="ARBA" id="ARBA00048009"/>
    </source>
</evidence>
<dbReference type="OMA" id="MQAHVCA"/>
<evidence type="ECO:0000256" key="5">
    <source>
        <dbReference type="ARBA" id="ARBA00048340"/>
    </source>
</evidence>
<dbReference type="EC" id="1.3.1.124" evidence="3"/>
<reference evidence="7" key="1">
    <citation type="submission" date="2016-10" db="EMBL/GenBank/DDBJ databases">
        <title>Uncovering the secondary metabolism of Penicillium species provides insights into the evolution of 6-MSA pathways.</title>
        <authorList>
            <person name="Nielsen J.C."/>
            <person name="Nielsen J."/>
        </authorList>
    </citation>
    <scope>NUCLEOTIDE SEQUENCE [LARGE SCALE GENOMIC DNA]</scope>
    <source>
        <strain evidence="7">IBT 13039</strain>
    </source>
</reference>
<dbReference type="EMBL" id="MOOB01000091">
    <property type="protein sequence ID" value="OQE73030.1"/>
    <property type="molecule type" value="Genomic_DNA"/>
</dbReference>
<reference evidence="8" key="2">
    <citation type="journal article" date="2017" name="Nat. Microbiol.">
        <title>Global analysis of biosynthetic gene clusters reveals vast potential of secondary metabolite production in Penicillium species.</title>
        <authorList>
            <person name="Nielsen J.C."/>
            <person name="Grijseels S."/>
            <person name="Prigent S."/>
            <person name="Ji B."/>
            <person name="Dainat J."/>
            <person name="Nielsen K.F."/>
            <person name="Frisvad J.C."/>
            <person name="Workman M."/>
            <person name="Nielsen J."/>
        </authorList>
    </citation>
    <scope>NUCLEOTIDE SEQUENCE [LARGE SCALE GENOMIC DNA]</scope>
    <source>
        <strain evidence="8">IBT 13039</strain>
    </source>
</reference>
<dbReference type="PANTHER" id="PTHR43296">
    <property type="entry name" value="PEROXISOMAL 2,4-DIENOYL-COA REDUCTASE"/>
    <property type="match status" value="1"/>
</dbReference>
<organism evidence="7 8">
    <name type="scientific">Penicillium nalgiovense</name>
    <dbReference type="NCBI Taxonomy" id="60175"/>
    <lineage>
        <taxon>Eukaryota</taxon>
        <taxon>Fungi</taxon>
        <taxon>Dikarya</taxon>
        <taxon>Ascomycota</taxon>
        <taxon>Pezizomycotina</taxon>
        <taxon>Eurotiomycetes</taxon>
        <taxon>Eurotiomycetidae</taxon>
        <taxon>Eurotiales</taxon>
        <taxon>Aspergillaceae</taxon>
        <taxon>Penicillium</taxon>
    </lineage>
</organism>
<evidence type="ECO:0000256" key="2">
    <source>
        <dbReference type="ARBA" id="ARBA00023002"/>
    </source>
</evidence>
<dbReference type="InterPro" id="IPR002347">
    <property type="entry name" value="SDR_fam"/>
</dbReference>
<evidence type="ECO:0000313" key="6">
    <source>
        <dbReference type="EMBL" id="CAG7953608.1"/>
    </source>
</evidence>